<proteinExistence type="predicted"/>
<dbReference type="Proteomes" id="UP000248021">
    <property type="component" value="Unassembled WGS sequence"/>
</dbReference>
<dbReference type="EMBL" id="QJJK01000011">
    <property type="protein sequence ID" value="PXW54634.1"/>
    <property type="molecule type" value="Genomic_DNA"/>
</dbReference>
<evidence type="ECO:0000313" key="5">
    <source>
        <dbReference type="Proteomes" id="UP000248021"/>
    </source>
</evidence>
<dbReference type="InterPro" id="IPR002821">
    <property type="entry name" value="Hydantoinase_A"/>
</dbReference>
<evidence type="ECO:0000259" key="2">
    <source>
        <dbReference type="Pfam" id="PF05378"/>
    </source>
</evidence>
<feature type="domain" description="Hydantoinase/oxoprolinase N-terminal" evidence="2">
    <location>
        <begin position="9"/>
        <end position="193"/>
    </location>
</feature>
<dbReference type="Pfam" id="PF05378">
    <property type="entry name" value="Hydant_A_N"/>
    <property type="match status" value="1"/>
</dbReference>
<evidence type="ECO:0000313" key="4">
    <source>
        <dbReference type="EMBL" id="PXW54634.1"/>
    </source>
</evidence>
<dbReference type="GO" id="GO:0005829">
    <property type="term" value="C:cytosol"/>
    <property type="evidence" value="ECO:0007669"/>
    <property type="project" value="TreeGrafter"/>
</dbReference>
<keyword evidence="5" id="KW-1185">Reference proteome</keyword>
<accession>A0A2V3TYU5</accession>
<dbReference type="PANTHER" id="PTHR11365:SF23">
    <property type="entry name" value="HYPOTHETICAL 5-OXOPROLINASE (EUROFUNG)-RELATED"/>
    <property type="match status" value="1"/>
</dbReference>
<dbReference type="AlphaFoldDB" id="A0A2V3TYU5"/>
<dbReference type="GO" id="GO:0006749">
    <property type="term" value="P:glutathione metabolic process"/>
    <property type="evidence" value="ECO:0007669"/>
    <property type="project" value="TreeGrafter"/>
</dbReference>
<dbReference type="Pfam" id="PF19278">
    <property type="entry name" value="Hydant_A_C"/>
    <property type="match status" value="1"/>
</dbReference>
<feature type="domain" description="Acetophenone carboxylase-like C-terminal" evidence="3">
    <location>
        <begin position="630"/>
        <end position="694"/>
    </location>
</feature>
<dbReference type="InterPro" id="IPR008040">
    <property type="entry name" value="Hydant_A_N"/>
</dbReference>
<evidence type="ECO:0000259" key="3">
    <source>
        <dbReference type="Pfam" id="PF19278"/>
    </source>
</evidence>
<dbReference type="InterPro" id="IPR045079">
    <property type="entry name" value="Oxoprolinase-like"/>
</dbReference>
<dbReference type="GO" id="GO:0017168">
    <property type="term" value="F:5-oxoprolinase (ATP-hydrolyzing) activity"/>
    <property type="evidence" value="ECO:0007669"/>
    <property type="project" value="TreeGrafter"/>
</dbReference>
<evidence type="ECO:0000259" key="1">
    <source>
        <dbReference type="Pfam" id="PF01968"/>
    </source>
</evidence>
<feature type="domain" description="Hydantoinase A/oxoprolinase" evidence="1">
    <location>
        <begin position="213"/>
        <end position="507"/>
    </location>
</feature>
<dbReference type="SUPFAM" id="SSF53067">
    <property type="entry name" value="Actin-like ATPase domain"/>
    <property type="match status" value="1"/>
</dbReference>
<dbReference type="InterPro" id="IPR043129">
    <property type="entry name" value="ATPase_NBD"/>
</dbReference>
<protein>
    <submittedName>
        <fullName evidence="4">N-methylhydantoinase A</fullName>
    </submittedName>
</protein>
<organism evidence="4 5">
    <name type="scientific">Chelatococcus asaccharovorans</name>
    <dbReference type="NCBI Taxonomy" id="28210"/>
    <lineage>
        <taxon>Bacteria</taxon>
        <taxon>Pseudomonadati</taxon>
        <taxon>Pseudomonadota</taxon>
        <taxon>Alphaproteobacteria</taxon>
        <taxon>Hyphomicrobiales</taxon>
        <taxon>Chelatococcaceae</taxon>
        <taxon>Chelatococcus</taxon>
    </lineage>
</organism>
<gene>
    <name evidence="4" type="ORF">C7450_111165</name>
</gene>
<dbReference type="InterPro" id="IPR049517">
    <property type="entry name" value="ACX-like_C"/>
</dbReference>
<sequence>MTDMTRTLRLGFDIGGTFTDFVLLDPESGRQTIAKCLTTPHDPAEGVRQGLSELFGGELFCGLDVDADALEIAVHATTLITNALIERRGARAALIATKGFRDTVEMATELRYDNYDVQMEMPTPLAERDLRFDVTERLDRDGNVLVPLDEDEVRALARRLVAEKVEAVAIVYLHSFRNPVHERRTADILREEIPGLLISCSSTVSPEIREYERSTTTLANAYVQPIVSHYLDATTQTLRERGYVRPLHIMVSSGGVSSAETVKQLPIRMLESGPTAGVLAAIEYGRRMGMPNLVTFDMGGTTAKIGLVINHEAKKSNVFEVGRVSRFQKGSGLPIRIPVVELIEIGAGGGSIAQADGLGLLAVGPRSAGSAPGPACYGRGGTAPTVTDANLVLGYLNPDNFLGGDMKLDAGAAWSAVETGLSQPLGLGVERCAEGVFRVVNENMLAACKVHIAERGEDPRNFYLFSFGGAGPVHAYELARALGMKGVVVPPGAGAASAYGLVASSVAFDLARSHVTSLDKADWPRVTAVYEDMREEGLAILREAGVGAGETPIIRRFMDLRHLGQGREVAVEIDEATFATGDLEGMSQAFYAAHRLRYGHAHDHLPVELITCRMTVSGPSVLQSGAAATQAVAPGVPEVKGRRPVFFPELGRYVETAIYDRGQLAPGMSFAGPAVIEERECTIVAGPSASVRIDPLGAIFLDLNTPKRMS</sequence>
<comment type="caution">
    <text evidence="4">The sequence shown here is derived from an EMBL/GenBank/DDBJ whole genome shotgun (WGS) entry which is preliminary data.</text>
</comment>
<dbReference type="Pfam" id="PF01968">
    <property type="entry name" value="Hydantoinase_A"/>
    <property type="match status" value="1"/>
</dbReference>
<name>A0A2V3TYU5_9HYPH</name>
<reference evidence="4 5" key="1">
    <citation type="submission" date="2018-05" db="EMBL/GenBank/DDBJ databases">
        <title>Genomic Encyclopedia of Type Strains, Phase IV (KMG-IV): sequencing the most valuable type-strain genomes for metagenomic binning, comparative biology and taxonomic classification.</title>
        <authorList>
            <person name="Goeker M."/>
        </authorList>
    </citation>
    <scope>NUCLEOTIDE SEQUENCE [LARGE SCALE GENOMIC DNA]</scope>
    <source>
        <strain evidence="4 5">DSM 6462</strain>
    </source>
</reference>
<dbReference type="PANTHER" id="PTHR11365">
    <property type="entry name" value="5-OXOPROLINASE RELATED"/>
    <property type="match status" value="1"/>
</dbReference>